<evidence type="ECO:0000256" key="1">
    <source>
        <dbReference type="SAM" id="MobiDB-lite"/>
    </source>
</evidence>
<dbReference type="PANTHER" id="PTHR34385:SF1">
    <property type="entry name" value="PEPTIDOGLYCAN L-ALANYL-D-GLUTAMATE ENDOPEPTIDASE CWLK"/>
    <property type="match status" value="1"/>
</dbReference>
<dbReference type="SUPFAM" id="SSF55166">
    <property type="entry name" value="Hedgehog/DD-peptidase"/>
    <property type="match status" value="1"/>
</dbReference>
<dbReference type="EMBL" id="LMUA01000006">
    <property type="protein sequence ID" value="KUE76907.1"/>
    <property type="molecule type" value="Genomic_DNA"/>
</dbReference>
<dbReference type="Gene3D" id="3.30.1380.10">
    <property type="match status" value="1"/>
</dbReference>
<name>A0A0W7TSV1_9FIRM</name>
<dbReference type="InterPro" id="IPR009045">
    <property type="entry name" value="Zn_M74/Hedgehog-like"/>
</dbReference>
<dbReference type="RefSeq" id="WP_058723004.1">
    <property type="nucleotide sequence ID" value="NZ_LMUA01000006.1"/>
</dbReference>
<dbReference type="InterPro" id="IPR003709">
    <property type="entry name" value="VanY-like_core_dom"/>
</dbReference>
<dbReference type="CDD" id="cd14852">
    <property type="entry name" value="LD-carboxypeptidase"/>
    <property type="match status" value="1"/>
</dbReference>
<dbReference type="PANTHER" id="PTHR34385">
    <property type="entry name" value="D-ALANYL-D-ALANINE CARBOXYPEPTIDASE"/>
    <property type="match status" value="1"/>
</dbReference>
<protein>
    <recommendedName>
        <fullName evidence="2">D-alanyl-D-alanine carboxypeptidase-like core domain-containing protein</fullName>
    </recommendedName>
</protein>
<dbReference type="Proteomes" id="UP000053433">
    <property type="component" value="Unassembled WGS sequence"/>
</dbReference>
<evidence type="ECO:0000259" key="2">
    <source>
        <dbReference type="Pfam" id="PF02557"/>
    </source>
</evidence>
<gene>
    <name evidence="3" type="ORF">ASJ35_06420</name>
</gene>
<proteinExistence type="predicted"/>
<sequence length="298" mass="32931">MQNQQPPRRRRPMTPEERAMAAERRRQKEILRRRAMRRYYAFLALLGALALAALVGLFFLIKAAAGWARGGQASSVSAAQSVSASAPPASSGEPAADPNAPADPALWSLILTNTTNPLPEGYAPELASVGSNSRNGEQFMDARVKEPLEQMFAAAKADGIELVARSAYRSTQEQTTLFNSMKQDYINQGMSEEDAFAATKQWRNEPGTSEHETGLAVDIVGAADINAALVESLEERDWAVWLREHAPEYGFILRYMKDKTDITGTSFEPWHYRYVGVEDAQKITAQGVCLEEYLGRTE</sequence>
<dbReference type="InterPro" id="IPR058193">
    <property type="entry name" value="VanY/YodJ_core_dom"/>
</dbReference>
<dbReference type="GO" id="GO:0006508">
    <property type="term" value="P:proteolysis"/>
    <property type="evidence" value="ECO:0007669"/>
    <property type="project" value="InterPro"/>
</dbReference>
<dbReference type="AlphaFoldDB" id="A0A0W7TSV1"/>
<feature type="compositionally biased region" description="Basic and acidic residues" evidence="1">
    <location>
        <begin position="13"/>
        <end position="25"/>
    </location>
</feature>
<evidence type="ECO:0000313" key="3">
    <source>
        <dbReference type="EMBL" id="KUE76907.1"/>
    </source>
</evidence>
<dbReference type="Pfam" id="PF02557">
    <property type="entry name" value="VanY"/>
    <property type="match status" value="1"/>
</dbReference>
<feature type="region of interest" description="Disordered" evidence="1">
    <location>
        <begin position="84"/>
        <end position="103"/>
    </location>
</feature>
<organism evidence="3 4">
    <name type="scientific">Ruthenibacterium lactatiformans</name>
    <dbReference type="NCBI Taxonomy" id="1550024"/>
    <lineage>
        <taxon>Bacteria</taxon>
        <taxon>Bacillati</taxon>
        <taxon>Bacillota</taxon>
        <taxon>Clostridia</taxon>
        <taxon>Eubacteriales</taxon>
        <taxon>Oscillospiraceae</taxon>
        <taxon>Ruthenibacterium</taxon>
    </lineage>
</organism>
<evidence type="ECO:0000313" key="4">
    <source>
        <dbReference type="Proteomes" id="UP000053433"/>
    </source>
</evidence>
<feature type="region of interest" description="Disordered" evidence="1">
    <location>
        <begin position="1"/>
        <end position="25"/>
    </location>
</feature>
<feature type="domain" description="D-alanyl-D-alanine carboxypeptidase-like core" evidence="2">
    <location>
        <begin position="139"/>
        <end position="276"/>
    </location>
</feature>
<reference evidence="3 4" key="1">
    <citation type="submission" date="2015-10" db="EMBL/GenBank/DDBJ databases">
        <title>A novel member of the family Ruminococcaceae isolated from human faeces.</title>
        <authorList>
            <person name="Shkoporov A.N."/>
            <person name="Chaplin A.V."/>
            <person name="Motuzova O.V."/>
            <person name="Kafarskaia L.I."/>
            <person name="Efimov B.A."/>
        </authorList>
    </citation>
    <scope>NUCLEOTIDE SEQUENCE [LARGE SCALE GENOMIC DNA]</scope>
    <source>
        <strain evidence="3 4">668</strain>
    </source>
</reference>
<dbReference type="GO" id="GO:0008233">
    <property type="term" value="F:peptidase activity"/>
    <property type="evidence" value="ECO:0007669"/>
    <property type="project" value="InterPro"/>
</dbReference>
<dbReference type="InterPro" id="IPR052179">
    <property type="entry name" value="DD-CPase-like"/>
</dbReference>
<comment type="caution">
    <text evidence="3">The sequence shown here is derived from an EMBL/GenBank/DDBJ whole genome shotgun (WGS) entry which is preliminary data.</text>
</comment>
<accession>A0A0W7TSV1</accession>